<comment type="caution">
    <text evidence="4">The sequence shown here is derived from an EMBL/GenBank/DDBJ whole genome shotgun (WGS) entry which is preliminary data.</text>
</comment>
<dbReference type="CDD" id="cd01130">
    <property type="entry name" value="VirB11-like_ATPase"/>
    <property type="match status" value="1"/>
</dbReference>
<evidence type="ECO:0000313" key="5">
    <source>
        <dbReference type="Proteomes" id="UP000487882"/>
    </source>
</evidence>
<dbReference type="PANTHER" id="PTHR30486">
    <property type="entry name" value="TWITCHING MOTILITY PROTEIN PILT"/>
    <property type="match status" value="1"/>
</dbReference>
<comment type="similarity">
    <text evidence="1">Belongs to the GSP E family.</text>
</comment>
<name>A0A7K1J4T6_9BIFI</name>
<dbReference type="InterPro" id="IPR027417">
    <property type="entry name" value="P-loop_NTPase"/>
</dbReference>
<dbReference type="PANTHER" id="PTHR30486:SF6">
    <property type="entry name" value="TYPE IV PILUS RETRACTATION ATPASE PILT"/>
    <property type="match status" value="1"/>
</dbReference>
<reference evidence="4 5" key="1">
    <citation type="submission" date="2019-09" db="EMBL/GenBank/DDBJ databases">
        <title>Bifidobacterium canis sp. nov., isolated from the digestive tract of German Shepherd dog puppy.</title>
        <authorList>
            <person name="Bunesova V."/>
        </authorList>
    </citation>
    <scope>NUCLEOTIDE SEQUENCE [LARGE SCALE GENOMIC DNA]</scope>
    <source>
        <strain evidence="4 5">GSD1FS</strain>
    </source>
</reference>
<dbReference type="InterPro" id="IPR050921">
    <property type="entry name" value="T4SS_GSP_E_ATPase"/>
</dbReference>
<proteinExistence type="inferred from homology"/>
<feature type="domain" description="Bacterial type II secretion system protein E" evidence="3">
    <location>
        <begin position="34"/>
        <end position="292"/>
    </location>
</feature>
<dbReference type="Proteomes" id="UP000487882">
    <property type="component" value="Unassembled WGS sequence"/>
</dbReference>
<gene>
    <name evidence="4" type="ORF">GSD1FS_0790</name>
</gene>
<dbReference type="Gene3D" id="3.30.450.90">
    <property type="match status" value="1"/>
</dbReference>
<sequence>MRGARMNGWVSIGGSGSGGGAGASGVKNSHGASMDFGPLQRLVADERVTDVLVTCDGTVWVDRGLGVELEHPTIPLDSPATVRRLAVQLCAQLGCRLDDAQPIADASAADGTRIHAVIAPIVPYGASLSIRLPNRIDADFAALASARCWPEQWGPILECLVAKQANILITGCTGAGKTTLLKALLSRCESSERIVVIEEVRELQHMMHENMVSLASRGTNVEGAGAVPLSDLVKSSLRMRPDRIVVGECRGEEVLDLIRALNSGHNGSFTTLHANGVGRVPGRLISLGFLANTSPEAMASLTDGAFDVVLHMERRPGQRYIAQIGVLECVDGRLIGRTVSAWNGYGQPTIGEAWGAFAMRWGTVRAQQPNHAPDSRVREQVRRLETAS</sequence>
<evidence type="ECO:0000256" key="1">
    <source>
        <dbReference type="ARBA" id="ARBA00006611"/>
    </source>
</evidence>
<dbReference type="InterPro" id="IPR001482">
    <property type="entry name" value="T2SS/T4SS_dom"/>
</dbReference>
<feature type="compositionally biased region" description="Basic and acidic residues" evidence="2">
    <location>
        <begin position="373"/>
        <end position="388"/>
    </location>
</feature>
<keyword evidence="5" id="KW-1185">Reference proteome</keyword>
<organism evidence="4 5">
    <name type="scientific">Bifidobacterium canis</name>
    <dbReference type="NCBI Taxonomy" id="2610880"/>
    <lineage>
        <taxon>Bacteria</taxon>
        <taxon>Bacillati</taxon>
        <taxon>Actinomycetota</taxon>
        <taxon>Actinomycetes</taxon>
        <taxon>Bifidobacteriales</taxon>
        <taxon>Bifidobacteriaceae</taxon>
        <taxon>Bifidobacterium</taxon>
    </lineage>
</organism>
<feature type="region of interest" description="Disordered" evidence="2">
    <location>
        <begin position="368"/>
        <end position="388"/>
    </location>
</feature>
<protein>
    <submittedName>
        <fullName evidence="4">Pilus biosynthesis protein</fullName>
    </submittedName>
</protein>
<dbReference type="AlphaFoldDB" id="A0A7K1J4T6"/>
<dbReference type="SUPFAM" id="SSF52540">
    <property type="entry name" value="P-loop containing nucleoside triphosphate hydrolases"/>
    <property type="match status" value="1"/>
</dbReference>
<dbReference type="GO" id="GO:0016887">
    <property type="term" value="F:ATP hydrolysis activity"/>
    <property type="evidence" value="ECO:0007669"/>
    <property type="project" value="InterPro"/>
</dbReference>
<evidence type="ECO:0000259" key="3">
    <source>
        <dbReference type="Pfam" id="PF00437"/>
    </source>
</evidence>
<dbReference type="Gene3D" id="3.40.50.300">
    <property type="entry name" value="P-loop containing nucleotide triphosphate hydrolases"/>
    <property type="match status" value="1"/>
</dbReference>
<accession>A0A7K1J4T6</accession>
<dbReference type="Pfam" id="PF00437">
    <property type="entry name" value="T2SSE"/>
    <property type="match status" value="1"/>
</dbReference>
<evidence type="ECO:0000313" key="4">
    <source>
        <dbReference type="EMBL" id="MUH59465.1"/>
    </source>
</evidence>
<dbReference type="EMBL" id="WNLP01000002">
    <property type="protein sequence ID" value="MUH59465.1"/>
    <property type="molecule type" value="Genomic_DNA"/>
</dbReference>
<evidence type="ECO:0000256" key="2">
    <source>
        <dbReference type="SAM" id="MobiDB-lite"/>
    </source>
</evidence>